<dbReference type="EMBL" id="AVOT02024473">
    <property type="protein sequence ID" value="MBW0515157.1"/>
    <property type="molecule type" value="Genomic_DNA"/>
</dbReference>
<gene>
    <name evidence="1" type="ORF">O181_054872</name>
</gene>
<name>A0A9Q3HSX6_9BASI</name>
<evidence type="ECO:0000313" key="2">
    <source>
        <dbReference type="Proteomes" id="UP000765509"/>
    </source>
</evidence>
<accession>A0A9Q3HSX6</accession>
<sequence length="149" mass="17263">MITTFENALDPYQKLSYGKEEYLSEISDGHVWKTFVDNKNFKLTDNPENLVFGLYIDWTNPHGSKIVSRSISIGVIILIYFNLPPEQGYQYQNFFVYWLTPTSKEPTSDKLKNLLKLLVSEPQELWIGVHLTPTARFNNRCLTKASLLL</sequence>
<proteinExistence type="predicted"/>
<dbReference type="Proteomes" id="UP000765509">
    <property type="component" value="Unassembled WGS sequence"/>
</dbReference>
<dbReference type="InterPro" id="IPR004242">
    <property type="entry name" value="Transposase_21"/>
</dbReference>
<keyword evidence="2" id="KW-1185">Reference proteome</keyword>
<protein>
    <submittedName>
        <fullName evidence="1">Uncharacterized protein</fullName>
    </submittedName>
</protein>
<dbReference type="AlphaFoldDB" id="A0A9Q3HSX6"/>
<dbReference type="Pfam" id="PF02992">
    <property type="entry name" value="Transposase_21"/>
    <property type="match status" value="1"/>
</dbReference>
<reference evidence="1" key="1">
    <citation type="submission" date="2021-03" db="EMBL/GenBank/DDBJ databases">
        <title>Draft genome sequence of rust myrtle Austropuccinia psidii MF-1, a brazilian biotype.</title>
        <authorList>
            <person name="Quecine M.C."/>
            <person name="Pachon D.M.R."/>
            <person name="Bonatelli M.L."/>
            <person name="Correr F.H."/>
            <person name="Franceschini L.M."/>
            <person name="Leite T.F."/>
            <person name="Margarido G.R.A."/>
            <person name="Almeida C.A."/>
            <person name="Ferrarezi J.A."/>
            <person name="Labate C.A."/>
        </authorList>
    </citation>
    <scope>NUCLEOTIDE SEQUENCE</scope>
    <source>
        <strain evidence="1">MF-1</strain>
    </source>
</reference>
<evidence type="ECO:0000313" key="1">
    <source>
        <dbReference type="EMBL" id="MBW0515157.1"/>
    </source>
</evidence>
<organism evidence="1 2">
    <name type="scientific">Austropuccinia psidii MF-1</name>
    <dbReference type="NCBI Taxonomy" id="1389203"/>
    <lineage>
        <taxon>Eukaryota</taxon>
        <taxon>Fungi</taxon>
        <taxon>Dikarya</taxon>
        <taxon>Basidiomycota</taxon>
        <taxon>Pucciniomycotina</taxon>
        <taxon>Pucciniomycetes</taxon>
        <taxon>Pucciniales</taxon>
        <taxon>Sphaerophragmiaceae</taxon>
        <taxon>Austropuccinia</taxon>
    </lineage>
</organism>
<comment type="caution">
    <text evidence="1">The sequence shown here is derived from an EMBL/GenBank/DDBJ whole genome shotgun (WGS) entry which is preliminary data.</text>
</comment>
<dbReference type="OrthoDB" id="2404451at2759"/>